<dbReference type="InterPro" id="IPR036869">
    <property type="entry name" value="J_dom_sf"/>
</dbReference>
<dbReference type="InterPro" id="IPR001305">
    <property type="entry name" value="HSP_DnaJ_Cys-rich_dom"/>
</dbReference>
<dbReference type="NCBIfam" id="NF008035">
    <property type="entry name" value="PRK10767.1"/>
    <property type="match status" value="1"/>
</dbReference>
<dbReference type="AlphaFoldDB" id="A0AAU8A9P9"/>
<gene>
    <name evidence="13 17" type="primary">dnaJ</name>
    <name evidence="17" type="ORF">PUP29_00840</name>
</gene>
<dbReference type="InterPro" id="IPR018253">
    <property type="entry name" value="DnaJ_domain_CS"/>
</dbReference>
<dbReference type="Pfam" id="PF00684">
    <property type="entry name" value="DnaJ_CXXCXGXG"/>
    <property type="match status" value="1"/>
</dbReference>
<keyword evidence="4 13" id="KW-0235">DNA replication</keyword>
<dbReference type="GO" id="GO:0016491">
    <property type="term" value="F:oxidoreductase activity"/>
    <property type="evidence" value="ECO:0007669"/>
    <property type="project" value="UniProtKB-KW"/>
</dbReference>
<dbReference type="PANTHER" id="PTHR43096">
    <property type="entry name" value="DNAJ HOMOLOG 1, MITOCHONDRIAL-RELATED"/>
    <property type="match status" value="1"/>
</dbReference>
<feature type="domain" description="J" evidence="15">
    <location>
        <begin position="4"/>
        <end position="69"/>
    </location>
</feature>
<dbReference type="GO" id="GO:0008270">
    <property type="term" value="F:zinc ion binding"/>
    <property type="evidence" value="ECO:0007669"/>
    <property type="project" value="UniProtKB-UniRule"/>
</dbReference>
<feature type="repeat" description="CXXCXGXG motif" evidence="13">
    <location>
        <begin position="146"/>
        <end position="153"/>
    </location>
</feature>
<dbReference type="HAMAP" id="MF_01152">
    <property type="entry name" value="DnaJ"/>
    <property type="match status" value="1"/>
</dbReference>
<feature type="binding site" evidence="13">
    <location>
        <position position="163"/>
    </location>
    <ligand>
        <name>Zn(2+)</name>
        <dbReference type="ChEBI" id="CHEBI:29105"/>
        <label>2</label>
    </ligand>
</feature>
<dbReference type="GO" id="GO:0051082">
    <property type="term" value="F:unfolded protein binding"/>
    <property type="evidence" value="ECO:0007669"/>
    <property type="project" value="UniProtKB-UniRule"/>
</dbReference>
<feature type="zinc finger region" description="CR-type" evidence="14">
    <location>
        <begin position="133"/>
        <end position="215"/>
    </location>
</feature>
<dbReference type="FunFam" id="2.60.260.20:FF:000004">
    <property type="entry name" value="Molecular chaperone DnaJ"/>
    <property type="match status" value="1"/>
</dbReference>
<evidence type="ECO:0000256" key="8">
    <source>
        <dbReference type="ARBA" id="ARBA00022833"/>
    </source>
</evidence>
<dbReference type="Gene3D" id="1.10.287.110">
    <property type="entry name" value="DnaJ domain"/>
    <property type="match status" value="1"/>
</dbReference>
<keyword evidence="8 13" id="KW-0862">Zinc</keyword>
<comment type="similarity">
    <text evidence="11 13">Belongs to the DnaJ family.</text>
</comment>
<feature type="binding site" evidence="13">
    <location>
        <position position="146"/>
    </location>
    <ligand>
        <name>Zn(2+)</name>
        <dbReference type="ChEBI" id="CHEBI:29105"/>
        <label>1</label>
    </ligand>
</feature>
<feature type="binding site" evidence="13">
    <location>
        <position position="206"/>
    </location>
    <ligand>
        <name>Zn(2+)</name>
        <dbReference type="ChEBI" id="CHEBI:29105"/>
        <label>1</label>
    </ligand>
</feature>
<dbReference type="GO" id="GO:0005737">
    <property type="term" value="C:cytoplasm"/>
    <property type="evidence" value="ECO:0007669"/>
    <property type="project" value="UniProtKB-SubCell"/>
</dbReference>
<dbReference type="GO" id="GO:0009408">
    <property type="term" value="P:response to heat"/>
    <property type="evidence" value="ECO:0007669"/>
    <property type="project" value="InterPro"/>
</dbReference>
<comment type="subunit">
    <text evidence="2 13">Homodimer.</text>
</comment>
<name>A0AAU8A9P9_9FIRM</name>
<evidence type="ECO:0000256" key="11">
    <source>
        <dbReference type="ARBA" id="ARBA00061004"/>
    </source>
</evidence>
<dbReference type="PROSITE" id="PS50076">
    <property type="entry name" value="DNAJ_2"/>
    <property type="match status" value="1"/>
</dbReference>
<keyword evidence="17" id="KW-0560">Oxidoreductase</keyword>
<dbReference type="PANTHER" id="PTHR43096:SF10">
    <property type="entry name" value="CHAPERONE PROTEIN DNAJ A6, CHLOROPLASTIC"/>
    <property type="match status" value="1"/>
</dbReference>
<dbReference type="InterPro" id="IPR012724">
    <property type="entry name" value="DnaJ"/>
</dbReference>
<protein>
    <recommendedName>
        <fullName evidence="12 13">Chaperone protein DnaJ</fullName>
    </recommendedName>
</protein>
<evidence type="ECO:0000256" key="10">
    <source>
        <dbReference type="ARBA" id="ARBA00023186"/>
    </source>
</evidence>
<comment type="subcellular location">
    <subcellularLocation>
        <location evidence="1 13">Cytoplasm</location>
    </subcellularLocation>
</comment>
<dbReference type="FunFam" id="1.10.287.110:FF:000031">
    <property type="entry name" value="Molecular chaperone DnaJ"/>
    <property type="match status" value="1"/>
</dbReference>
<dbReference type="InterPro" id="IPR036410">
    <property type="entry name" value="HSP_DnaJ_Cys-rich_dom_sf"/>
</dbReference>
<dbReference type="InterPro" id="IPR001623">
    <property type="entry name" value="DnaJ_domain"/>
</dbReference>
<evidence type="ECO:0000259" key="15">
    <source>
        <dbReference type="PROSITE" id="PS50076"/>
    </source>
</evidence>
<evidence type="ECO:0000256" key="7">
    <source>
        <dbReference type="ARBA" id="ARBA00022771"/>
    </source>
</evidence>
<evidence type="ECO:0000256" key="14">
    <source>
        <dbReference type="PROSITE-ProRule" id="PRU00546"/>
    </source>
</evidence>
<evidence type="ECO:0000256" key="2">
    <source>
        <dbReference type="ARBA" id="ARBA00011738"/>
    </source>
</evidence>
<accession>A0AAU8A9P9</accession>
<evidence type="ECO:0000256" key="5">
    <source>
        <dbReference type="ARBA" id="ARBA00022723"/>
    </source>
</evidence>
<feature type="binding site" evidence="13">
    <location>
        <position position="149"/>
    </location>
    <ligand>
        <name>Zn(2+)</name>
        <dbReference type="ChEBI" id="CHEBI:29105"/>
        <label>1</label>
    </ligand>
</feature>
<keyword evidence="10 13" id="KW-0143">Chaperone</keyword>
<evidence type="ECO:0000313" key="17">
    <source>
        <dbReference type="EMBL" id="XCC62511.1"/>
    </source>
</evidence>
<comment type="domain">
    <text evidence="13">The J domain is necessary and sufficient to stimulate DnaK ATPase activity. Zinc center 1 plays an important role in the autonomous, DnaK-independent chaperone activity of DnaJ. Zinc center 2 is essential for interaction with DnaK and for DnaJ activity.</text>
</comment>
<keyword evidence="6 13" id="KW-0677">Repeat</keyword>
<feature type="domain" description="CR-type" evidence="16">
    <location>
        <begin position="133"/>
        <end position="215"/>
    </location>
</feature>
<comment type="function">
    <text evidence="13">Participates actively in the response to hyperosmotic and heat shock by preventing the aggregation of stress-denatured proteins and by disaggregating proteins, also in an autonomous, DnaK-independent fashion. Unfolded proteins bind initially to DnaJ; upon interaction with the DnaJ-bound protein, DnaK hydrolyzes its bound ATP, resulting in the formation of a stable complex. GrpE releases ADP from DnaK; ATP binding to DnaK triggers the release of the substrate protein, thus completing the reaction cycle. Several rounds of ATP-dependent interactions between DnaJ, DnaK and GrpE are required for fully efficient folding. Also involved, together with DnaK and GrpE, in the DNA replication of plasmids through activation of initiation proteins.</text>
</comment>
<dbReference type="PRINTS" id="PR00625">
    <property type="entry name" value="JDOMAIN"/>
</dbReference>
<dbReference type="InterPro" id="IPR002939">
    <property type="entry name" value="DnaJ_C"/>
</dbReference>
<dbReference type="NCBIfam" id="TIGR02349">
    <property type="entry name" value="DnaJ_bact"/>
    <property type="match status" value="1"/>
</dbReference>
<dbReference type="PROSITE" id="PS51188">
    <property type="entry name" value="ZF_CR"/>
    <property type="match status" value="1"/>
</dbReference>
<feature type="binding site" evidence="13">
    <location>
        <position position="192"/>
    </location>
    <ligand>
        <name>Zn(2+)</name>
        <dbReference type="ChEBI" id="CHEBI:29105"/>
        <label>2</label>
    </ligand>
</feature>
<keyword evidence="3 13" id="KW-0963">Cytoplasm</keyword>
<evidence type="ECO:0000256" key="9">
    <source>
        <dbReference type="ARBA" id="ARBA00023016"/>
    </source>
</evidence>
<dbReference type="PROSITE" id="PS00636">
    <property type="entry name" value="DNAJ_1"/>
    <property type="match status" value="1"/>
</dbReference>
<dbReference type="GO" id="GO:0031072">
    <property type="term" value="F:heat shock protein binding"/>
    <property type="evidence" value="ECO:0007669"/>
    <property type="project" value="InterPro"/>
</dbReference>
<dbReference type="InterPro" id="IPR008971">
    <property type="entry name" value="HSP40/DnaJ_pept-bd"/>
</dbReference>
<sequence length="370" mass="40506">MAKDYYETLGVGRDASADEIKSAYRKLAKKYHPDLNKGDEGAAQKFKEVNEAYQVLSDDQKRRQYDTFGTADGNAGGFGGQGGFGGFEGFGGFGDIFDNIFGGGMRSRPANGPQRGSDIRVNMRLSFEDAAHGIKHDITITRLEQCDECSGTGAAKGTERRTCPTCNGTGQERVQQQTMFGSFVNVQPCRTCGGEGTIVDTPCEKCKGKGTIQRQRTIAVNIPAGIDNGQILTMRGEGNAGKRGGPAGDLQIVVSVKPHKLFERLGNDLYLDMSITMMQAALGDEVEVPTLDGKVRYKIDAGTQPGTVFRLKNKGIQYLNSNRVGDLYVRANVQIPKKLNERQKKILREFEDKIRTKDKETSFTKPNDAF</sequence>
<proteinExistence type="inferred from homology"/>
<dbReference type="CDD" id="cd10719">
    <property type="entry name" value="DnaJ_zf"/>
    <property type="match status" value="1"/>
</dbReference>
<evidence type="ECO:0000259" key="16">
    <source>
        <dbReference type="PROSITE" id="PS51188"/>
    </source>
</evidence>
<dbReference type="GO" id="GO:0005524">
    <property type="term" value="F:ATP binding"/>
    <property type="evidence" value="ECO:0007669"/>
    <property type="project" value="InterPro"/>
</dbReference>
<feature type="repeat" description="CXXCXGXG motif" evidence="13">
    <location>
        <begin position="203"/>
        <end position="210"/>
    </location>
</feature>
<evidence type="ECO:0000256" key="13">
    <source>
        <dbReference type="HAMAP-Rule" id="MF_01152"/>
    </source>
</evidence>
<dbReference type="FunFam" id="2.10.230.10:FF:000002">
    <property type="entry name" value="Molecular chaperone DnaJ"/>
    <property type="match status" value="1"/>
</dbReference>
<dbReference type="CDD" id="cd06257">
    <property type="entry name" value="DnaJ"/>
    <property type="match status" value="1"/>
</dbReference>
<keyword evidence="7 13" id="KW-0863">Zinc-finger</keyword>
<dbReference type="SMART" id="SM00271">
    <property type="entry name" value="DnaJ"/>
    <property type="match status" value="1"/>
</dbReference>
<dbReference type="GO" id="GO:0042026">
    <property type="term" value="P:protein refolding"/>
    <property type="evidence" value="ECO:0007669"/>
    <property type="project" value="TreeGrafter"/>
</dbReference>
<evidence type="ECO:0000256" key="4">
    <source>
        <dbReference type="ARBA" id="ARBA00022705"/>
    </source>
</evidence>
<dbReference type="Gene3D" id="2.10.230.10">
    <property type="entry name" value="Heat shock protein DnaJ, cysteine-rich domain"/>
    <property type="match status" value="1"/>
</dbReference>
<dbReference type="Pfam" id="PF00226">
    <property type="entry name" value="DnaJ"/>
    <property type="match status" value="1"/>
</dbReference>
<dbReference type="Pfam" id="PF01556">
    <property type="entry name" value="DnaJ_C"/>
    <property type="match status" value="1"/>
</dbReference>
<reference evidence="17" key="1">
    <citation type="submission" date="2023-02" db="EMBL/GenBank/DDBJ databases">
        <title>Gut commensal Christensenella minuta modulates host metabolism via a new class of secondary bile acids.</title>
        <authorList>
            <person name="Liu C."/>
        </authorList>
    </citation>
    <scope>NUCLEOTIDE SEQUENCE</scope>
    <source>
        <strain evidence="17">CA70</strain>
    </source>
</reference>
<dbReference type="CDD" id="cd10747">
    <property type="entry name" value="DnaJ_C"/>
    <property type="match status" value="1"/>
</dbReference>
<dbReference type="SUPFAM" id="SSF46565">
    <property type="entry name" value="Chaperone J-domain"/>
    <property type="match status" value="1"/>
</dbReference>
<feature type="repeat" description="CXXCXGXG motif" evidence="13">
    <location>
        <begin position="163"/>
        <end position="170"/>
    </location>
</feature>
<feature type="repeat" description="CXXCXGXG motif" evidence="13">
    <location>
        <begin position="189"/>
        <end position="196"/>
    </location>
</feature>
<evidence type="ECO:0000256" key="6">
    <source>
        <dbReference type="ARBA" id="ARBA00022737"/>
    </source>
</evidence>
<feature type="binding site" evidence="13">
    <location>
        <position position="203"/>
    </location>
    <ligand>
        <name>Zn(2+)</name>
        <dbReference type="ChEBI" id="CHEBI:29105"/>
        <label>1</label>
    </ligand>
</feature>
<dbReference type="SUPFAM" id="SSF57938">
    <property type="entry name" value="DnaJ/Hsp40 cysteine-rich domain"/>
    <property type="match status" value="1"/>
</dbReference>
<dbReference type="SUPFAM" id="SSF49493">
    <property type="entry name" value="HSP40/DnaJ peptide-binding domain"/>
    <property type="match status" value="2"/>
</dbReference>
<evidence type="ECO:0000256" key="3">
    <source>
        <dbReference type="ARBA" id="ARBA00022490"/>
    </source>
</evidence>
<dbReference type="Gene3D" id="2.60.260.20">
    <property type="entry name" value="Urease metallochaperone UreE, N-terminal domain"/>
    <property type="match status" value="2"/>
</dbReference>
<evidence type="ECO:0000256" key="1">
    <source>
        <dbReference type="ARBA" id="ARBA00004496"/>
    </source>
</evidence>
<dbReference type="EMBL" id="CP117826">
    <property type="protein sequence ID" value="XCC62511.1"/>
    <property type="molecule type" value="Genomic_DNA"/>
</dbReference>
<dbReference type="GO" id="GO:0006260">
    <property type="term" value="P:DNA replication"/>
    <property type="evidence" value="ECO:0007669"/>
    <property type="project" value="UniProtKB-KW"/>
</dbReference>
<evidence type="ECO:0000256" key="12">
    <source>
        <dbReference type="ARBA" id="ARBA00067609"/>
    </source>
</evidence>
<feature type="binding site" evidence="13">
    <location>
        <position position="189"/>
    </location>
    <ligand>
        <name>Zn(2+)</name>
        <dbReference type="ChEBI" id="CHEBI:29105"/>
        <label>2</label>
    </ligand>
</feature>
<dbReference type="RefSeq" id="WP_353423572.1">
    <property type="nucleotide sequence ID" value="NZ_CP117826.1"/>
</dbReference>
<organism evidence="17">
    <name type="scientific">Christensenella massiliensis</name>
    <dbReference type="NCBI Taxonomy" id="1805714"/>
    <lineage>
        <taxon>Bacteria</taxon>
        <taxon>Bacillati</taxon>
        <taxon>Bacillota</taxon>
        <taxon>Clostridia</taxon>
        <taxon>Christensenellales</taxon>
        <taxon>Christensenellaceae</taxon>
        <taxon>Christensenella</taxon>
    </lineage>
</organism>
<comment type="cofactor">
    <cofactor evidence="13">
        <name>Zn(2+)</name>
        <dbReference type="ChEBI" id="CHEBI:29105"/>
    </cofactor>
    <text evidence="13">Binds 2 Zn(2+) ions per monomer.</text>
</comment>
<feature type="binding site" evidence="13">
    <location>
        <position position="166"/>
    </location>
    <ligand>
        <name>Zn(2+)</name>
        <dbReference type="ChEBI" id="CHEBI:29105"/>
        <label>2</label>
    </ligand>
</feature>
<keyword evidence="5 13" id="KW-0479">Metal-binding</keyword>
<keyword evidence="9 13" id="KW-0346">Stress response</keyword>